<evidence type="ECO:0000256" key="7">
    <source>
        <dbReference type="ARBA" id="ARBA00022741"/>
    </source>
</evidence>
<dbReference type="InterPro" id="IPR000719">
    <property type="entry name" value="Prot_kinase_dom"/>
</dbReference>
<dbReference type="Proteomes" id="UP001374579">
    <property type="component" value="Unassembled WGS sequence"/>
</dbReference>
<dbReference type="Gene3D" id="3.30.200.20">
    <property type="entry name" value="Phosphorylase Kinase, domain 1"/>
    <property type="match status" value="1"/>
</dbReference>
<dbReference type="InterPro" id="IPR011009">
    <property type="entry name" value="Kinase-like_dom_sf"/>
</dbReference>
<keyword evidence="8" id="KW-0418">Kinase</keyword>
<keyword evidence="5" id="KW-0597">Phosphoprotein</keyword>
<keyword evidence="6" id="KW-0808">Transferase</keyword>
<sequence length="367" mass="41986">MSGLASTKRLPPGFYRTQLVSTNWDVPVEYQRLSPLGSGAYGQVCSAENSHTKARTALKKLARPFQNEIFAKRCYREIRMLRHFDHENIINLVDMFTPNSSLETFSDVYLVTGLMDSDLHEILKYQTLNDDQIQFLLYQILRGLKYIHSAGIIHRDLKPNNIGVNQNVELRILDFGLARSMAEEMTGYVVCRWYRAPEIILNWMHYNSNVDMWSVGCILGEMIIRKPLFKGVDHIDQLNKILSLVGKPSEDFIKGIASDDAQNYIRSLPRMPRKNFKDFFRNASPMAVDLLEKMLDLDPASRIDVEGAISHPYLAQYHDPADEPTAQPFDHSFEAKKLDVLGWKSQVYDEVKNFVPKAVEQPGAAVD</sequence>
<evidence type="ECO:0000256" key="6">
    <source>
        <dbReference type="ARBA" id="ARBA00022679"/>
    </source>
</evidence>
<dbReference type="GO" id="GO:0005524">
    <property type="term" value="F:ATP binding"/>
    <property type="evidence" value="ECO:0007669"/>
    <property type="project" value="UniProtKB-UniRule"/>
</dbReference>
<gene>
    <name evidence="12" type="ORF">V1264_020218</name>
</gene>
<keyword evidence="7 10" id="KW-0547">Nucleotide-binding</keyword>
<evidence type="ECO:0000256" key="8">
    <source>
        <dbReference type="ARBA" id="ARBA00022777"/>
    </source>
</evidence>
<organism evidence="12 13">
    <name type="scientific">Littorina saxatilis</name>
    <dbReference type="NCBI Taxonomy" id="31220"/>
    <lineage>
        <taxon>Eukaryota</taxon>
        <taxon>Metazoa</taxon>
        <taxon>Spiralia</taxon>
        <taxon>Lophotrochozoa</taxon>
        <taxon>Mollusca</taxon>
        <taxon>Gastropoda</taxon>
        <taxon>Caenogastropoda</taxon>
        <taxon>Littorinimorpha</taxon>
        <taxon>Littorinoidea</taxon>
        <taxon>Littorinidae</taxon>
        <taxon>Littorina</taxon>
    </lineage>
</organism>
<dbReference type="InterPro" id="IPR008352">
    <property type="entry name" value="MAPK_HOG-like"/>
</dbReference>
<evidence type="ECO:0000313" key="12">
    <source>
        <dbReference type="EMBL" id="KAK7101910.1"/>
    </source>
</evidence>
<dbReference type="GO" id="GO:0005737">
    <property type="term" value="C:cytoplasm"/>
    <property type="evidence" value="ECO:0007669"/>
    <property type="project" value="UniProtKB-ARBA"/>
</dbReference>
<dbReference type="SUPFAM" id="SSF56112">
    <property type="entry name" value="Protein kinase-like (PK-like)"/>
    <property type="match status" value="1"/>
</dbReference>
<proteinExistence type="inferred from homology"/>
<dbReference type="Gene3D" id="1.10.510.10">
    <property type="entry name" value="Transferase(Phosphotransferase) domain 1"/>
    <property type="match status" value="1"/>
</dbReference>
<dbReference type="PROSITE" id="PS00107">
    <property type="entry name" value="PROTEIN_KINASE_ATP"/>
    <property type="match status" value="1"/>
</dbReference>
<keyword evidence="4" id="KW-0723">Serine/threonine-protein kinase</keyword>
<name>A0AAN9B9L5_9CAEN</name>
<comment type="caution">
    <text evidence="12">The sequence shown here is derived from an EMBL/GenBank/DDBJ whole genome shotgun (WGS) entry which is preliminary data.</text>
</comment>
<dbReference type="CDD" id="cd07851">
    <property type="entry name" value="STKc_p38"/>
    <property type="match status" value="1"/>
</dbReference>
<dbReference type="PANTHER" id="PTHR24055">
    <property type="entry name" value="MITOGEN-ACTIVATED PROTEIN KINASE"/>
    <property type="match status" value="1"/>
</dbReference>
<dbReference type="SMART" id="SM00220">
    <property type="entry name" value="S_TKc"/>
    <property type="match status" value="1"/>
</dbReference>
<feature type="binding site" evidence="10">
    <location>
        <position position="59"/>
    </location>
    <ligand>
        <name>ATP</name>
        <dbReference type="ChEBI" id="CHEBI:30616"/>
    </ligand>
</feature>
<dbReference type="AlphaFoldDB" id="A0AAN9B9L5"/>
<evidence type="ECO:0000256" key="9">
    <source>
        <dbReference type="ARBA" id="ARBA00022840"/>
    </source>
</evidence>
<feature type="domain" description="Protein kinase" evidence="11">
    <location>
        <begin position="30"/>
        <end position="314"/>
    </location>
</feature>
<dbReference type="InterPro" id="IPR050117">
    <property type="entry name" value="MAPK"/>
</dbReference>
<evidence type="ECO:0000256" key="2">
    <source>
        <dbReference type="ARBA" id="ARBA00008832"/>
    </source>
</evidence>
<evidence type="ECO:0000256" key="10">
    <source>
        <dbReference type="PROSITE-ProRule" id="PRU10141"/>
    </source>
</evidence>
<protein>
    <recommendedName>
        <fullName evidence="3">mitogen-activated protein kinase</fullName>
        <ecNumber evidence="3">2.7.11.24</ecNumber>
    </recommendedName>
</protein>
<dbReference type="Pfam" id="PF00069">
    <property type="entry name" value="Pkinase"/>
    <property type="match status" value="1"/>
</dbReference>
<dbReference type="PROSITE" id="PS50011">
    <property type="entry name" value="PROTEIN_KINASE_DOM"/>
    <property type="match status" value="1"/>
</dbReference>
<accession>A0AAN9B9L5</accession>
<evidence type="ECO:0000259" key="11">
    <source>
        <dbReference type="PROSITE" id="PS50011"/>
    </source>
</evidence>
<evidence type="ECO:0000256" key="3">
    <source>
        <dbReference type="ARBA" id="ARBA00012411"/>
    </source>
</evidence>
<dbReference type="EMBL" id="JBAMIC010000010">
    <property type="protein sequence ID" value="KAK7101910.1"/>
    <property type="molecule type" value="Genomic_DNA"/>
</dbReference>
<dbReference type="EC" id="2.7.11.24" evidence="3"/>
<dbReference type="PRINTS" id="PR01773">
    <property type="entry name" value="P38MAPKINASE"/>
</dbReference>
<evidence type="ECO:0000256" key="4">
    <source>
        <dbReference type="ARBA" id="ARBA00022527"/>
    </source>
</evidence>
<dbReference type="FunFam" id="1.10.510.10:FF:000684">
    <property type="entry name" value="Mitogen-activated protein kinase"/>
    <property type="match status" value="1"/>
</dbReference>
<dbReference type="InterPro" id="IPR017441">
    <property type="entry name" value="Protein_kinase_ATP_BS"/>
</dbReference>
<keyword evidence="9 10" id="KW-0067">ATP-binding</keyword>
<dbReference type="GO" id="GO:0004707">
    <property type="term" value="F:MAP kinase activity"/>
    <property type="evidence" value="ECO:0007669"/>
    <property type="project" value="UniProtKB-EC"/>
</dbReference>
<evidence type="ECO:0000256" key="1">
    <source>
        <dbReference type="ARBA" id="ARBA00001946"/>
    </source>
</evidence>
<evidence type="ECO:0000313" key="13">
    <source>
        <dbReference type="Proteomes" id="UP001374579"/>
    </source>
</evidence>
<reference evidence="12 13" key="1">
    <citation type="submission" date="2024-02" db="EMBL/GenBank/DDBJ databases">
        <title>Chromosome-scale genome assembly of the rough periwinkle Littorina saxatilis.</title>
        <authorList>
            <person name="De Jode A."/>
            <person name="Faria R."/>
            <person name="Formenti G."/>
            <person name="Sims Y."/>
            <person name="Smith T.P."/>
            <person name="Tracey A."/>
            <person name="Wood J.M.D."/>
            <person name="Zagrodzka Z.B."/>
            <person name="Johannesson K."/>
            <person name="Butlin R.K."/>
            <person name="Leder E.H."/>
        </authorList>
    </citation>
    <scope>NUCLEOTIDE SEQUENCE [LARGE SCALE GENOMIC DNA]</scope>
    <source>
        <strain evidence="12">Snail1</strain>
        <tissue evidence="12">Muscle</tissue>
    </source>
</reference>
<keyword evidence="13" id="KW-1185">Reference proteome</keyword>
<evidence type="ECO:0000256" key="5">
    <source>
        <dbReference type="ARBA" id="ARBA00022553"/>
    </source>
</evidence>
<comment type="cofactor">
    <cofactor evidence="1">
        <name>Mg(2+)</name>
        <dbReference type="ChEBI" id="CHEBI:18420"/>
    </cofactor>
</comment>
<dbReference type="FunFam" id="3.30.200.20:FF:000769">
    <property type="entry name" value="Mitogen-activated protein kinase 14"/>
    <property type="match status" value="1"/>
</dbReference>
<comment type="similarity">
    <text evidence="2">Belongs to the protein kinase superfamily. CMGC Ser/Thr protein kinase family. MAP kinase subfamily.</text>
</comment>